<keyword evidence="2 3" id="KW-0067">ATP-binding</keyword>
<dbReference type="InterPro" id="IPR011009">
    <property type="entry name" value="Kinase-like_dom_sf"/>
</dbReference>
<keyword evidence="1 3" id="KW-0547">Nucleotide-binding</keyword>
<name>A0A401GG72_9APHY</name>
<dbReference type="SMART" id="SM00220">
    <property type="entry name" value="S_TKc"/>
    <property type="match status" value="1"/>
</dbReference>
<feature type="compositionally biased region" description="Low complexity" evidence="4">
    <location>
        <begin position="86"/>
        <end position="99"/>
    </location>
</feature>
<dbReference type="PANTHER" id="PTHR24346:SF72">
    <property type="entry name" value="CAMK PROTEIN KINASE"/>
    <property type="match status" value="1"/>
</dbReference>
<feature type="domain" description="Protein kinase" evidence="5">
    <location>
        <begin position="250"/>
        <end position="620"/>
    </location>
</feature>
<sequence length="630" mass="69354">MASADLPSSLFAGLSPSFDSLSPLMDMGDASSDDGEPLHTPLTEHEHHHPYDVYQSHHPHFSPGIFHPYTPNLDPVVGGAKPERNPPVLSSLPSLSPLLGPSPPNSLTHVQQDTFFPAFSSPPYALDLANASLELGHFTPSYNTHTLDPGASPFTPTRSPLDTTAPVLTSSSDHAGPPIANHLPPLPELSVQGLGNGPPDDVPSLLFSPADPPQPARDDESADTFEMRGRMYNPRFPAEHTLNPFFVRTYQLSDELGAGGYGFVMTATHRHGGNEVAVKFIIKDKVPEHAWWQDEMFGRIPTEVMILSLVDHENIVKCLDLFEDNVYFYLVQELHGSPWVSRKKKKVKQITAPGKLVVPSLSSTPSLTPSASFESTTDSVLHTPPQVCMNVDTCDLSAAAGPDPLYINALNSLPENPLVKKTETQPFLPLPAPQVRPNFSRRPSHDLFECIEQSKHKRLSENQARYIFAQVVEAVYYLESQGITHCDIKDENLVVDQDLKVKLIDFGSAVVVDPCAPRPYYTLFFGTTAYAASEILLKRPYRAPHAEIWTLGVLLSYLLTGHSPFPTEQDAIDGRIVLRESSRTGAGRLSRAAVGLMGRCLEKDPERRADITEVRGHRWLQGALERDAYD</sequence>
<evidence type="ECO:0000256" key="2">
    <source>
        <dbReference type="ARBA" id="ARBA00022840"/>
    </source>
</evidence>
<evidence type="ECO:0000313" key="7">
    <source>
        <dbReference type="Proteomes" id="UP000287166"/>
    </source>
</evidence>
<feature type="region of interest" description="Disordered" evidence="4">
    <location>
        <begin position="76"/>
        <end position="106"/>
    </location>
</feature>
<dbReference type="InParanoid" id="A0A401GG72"/>
<evidence type="ECO:0000313" key="6">
    <source>
        <dbReference type="EMBL" id="GBE81186.1"/>
    </source>
</evidence>
<dbReference type="InterPro" id="IPR008271">
    <property type="entry name" value="Ser/Thr_kinase_AS"/>
</dbReference>
<comment type="caution">
    <text evidence="6">The sequence shown here is derived from an EMBL/GenBank/DDBJ whole genome shotgun (WGS) entry which is preliminary data.</text>
</comment>
<dbReference type="GO" id="GO:0004674">
    <property type="term" value="F:protein serine/threonine kinase activity"/>
    <property type="evidence" value="ECO:0007669"/>
    <property type="project" value="TreeGrafter"/>
</dbReference>
<dbReference type="FunFam" id="3.30.200.20:FF:000314">
    <property type="entry name" value="Serine/threonine protein kinase"/>
    <property type="match status" value="1"/>
</dbReference>
<dbReference type="GO" id="GO:0045719">
    <property type="term" value="P:negative regulation of glycogen biosynthetic process"/>
    <property type="evidence" value="ECO:0007669"/>
    <property type="project" value="TreeGrafter"/>
</dbReference>
<dbReference type="GO" id="GO:0005634">
    <property type="term" value="C:nucleus"/>
    <property type="evidence" value="ECO:0007669"/>
    <property type="project" value="TreeGrafter"/>
</dbReference>
<dbReference type="Proteomes" id="UP000287166">
    <property type="component" value="Unassembled WGS sequence"/>
</dbReference>
<reference evidence="6 7" key="1">
    <citation type="journal article" date="2018" name="Sci. Rep.">
        <title>Genome sequence of the cauliflower mushroom Sparassis crispa (Hanabiratake) and its association with beneficial usage.</title>
        <authorList>
            <person name="Kiyama R."/>
            <person name="Furutani Y."/>
            <person name="Kawaguchi K."/>
            <person name="Nakanishi T."/>
        </authorList>
    </citation>
    <scope>NUCLEOTIDE SEQUENCE [LARGE SCALE GENOMIC DNA]</scope>
</reference>
<evidence type="ECO:0000256" key="4">
    <source>
        <dbReference type="SAM" id="MobiDB-lite"/>
    </source>
</evidence>
<dbReference type="Gene3D" id="3.30.200.20">
    <property type="entry name" value="Phosphorylase Kinase, domain 1"/>
    <property type="match status" value="1"/>
</dbReference>
<dbReference type="PROSITE" id="PS50011">
    <property type="entry name" value="PROTEIN_KINASE_DOM"/>
    <property type="match status" value="1"/>
</dbReference>
<dbReference type="AlphaFoldDB" id="A0A401GG72"/>
<keyword evidence="6" id="KW-0808">Transferase</keyword>
<dbReference type="Gene3D" id="1.10.510.10">
    <property type="entry name" value="Transferase(Phosphotransferase) domain 1"/>
    <property type="match status" value="1"/>
</dbReference>
<feature type="binding site" evidence="3">
    <location>
        <position position="283"/>
    </location>
    <ligand>
        <name>ATP</name>
        <dbReference type="ChEBI" id="CHEBI:30616"/>
    </ligand>
</feature>
<dbReference type="EMBL" id="BFAD01000003">
    <property type="protein sequence ID" value="GBE81186.1"/>
    <property type="molecule type" value="Genomic_DNA"/>
</dbReference>
<evidence type="ECO:0000256" key="3">
    <source>
        <dbReference type="PROSITE-ProRule" id="PRU10141"/>
    </source>
</evidence>
<dbReference type="PANTHER" id="PTHR24346">
    <property type="entry name" value="MAP/MICROTUBULE AFFINITY-REGULATING KINASE"/>
    <property type="match status" value="1"/>
</dbReference>
<gene>
    <name evidence="6" type="ORF">SCP_0309130</name>
</gene>
<dbReference type="Pfam" id="PF00069">
    <property type="entry name" value="Pkinase"/>
    <property type="match status" value="2"/>
</dbReference>
<evidence type="ECO:0000259" key="5">
    <source>
        <dbReference type="PROSITE" id="PS50011"/>
    </source>
</evidence>
<dbReference type="GO" id="GO:0005524">
    <property type="term" value="F:ATP binding"/>
    <property type="evidence" value="ECO:0007669"/>
    <property type="project" value="UniProtKB-UniRule"/>
</dbReference>
<dbReference type="InterPro" id="IPR000719">
    <property type="entry name" value="Prot_kinase_dom"/>
</dbReference>
<feature type="region of interest" description="Disordered" evidence="4">
    <location>
        <begin position="24"/>
        <end position="44"/>
    </location>
</feature>
<dbReference type="SUPFAM" id="SSF56112">
    <property type="entry name" value="Protein kinase-like (PK-like)"/>
    <property type="match status" value="2"/>
</dbReference>
<dbReference type="GeneID" id="38778103"/>
<protein>
    <submittedName>
        <fullName evidence="6">Serine/threonine-protein kinase PSK2</fullName>
    </submittedName>
</protein>
<keyword evidence="6" id="KW-0418">Kinase</keyword>
<dbReference type="RefSeq" id="XP_027612099.1">
    <property type="nucleotide sequence ID" value="XM_027756298.1"/>
</dbReference>
<dbReference type="OrthoDB" id="10252171at2759"/>
<accession>A0A401GG72</accession>
<feature type="compositionally biased region" description="Polar residues" evidence="4">
    <location>
        <begin position="154"/>
        <end position="173"/>
    </location>
</feature>
<dbReference type="PROSITE" id="PS00108">
    <property type="entry name" value="PROTEIN_KINASE_ST"/>
    <property type="match status" value="1"/>
</dbReference>
<proteinExistence type="predicted"/>
<dbReference type="STRING" id="139825.A0A401GG72"/>
<dbReference type="PROSITE" id="PS00107">
    <property type="entry name" value="PROTEIN_KINASE_ATP"/>
    <property type="match status" value="1"/>
</dbReference>
<dbReference type="GO" id="GO:0035556">
    <property type="term" value="P:intracellular signal transduction"/>
    <property type="evidence" value="ECO:0007669"/>
    <property type="project" value="TreeGrafter"/>
</dbReference>
<dbReference type="InterPro" id="IPR017441">
    <property type="entry name" value="Protein_kinase_ATP_BS"/>
</dbReference>
<organism evidence="6 7">
    <name type="scientific">Sparassis crispa</name>
    <dbReference type="NCBI Taxonomy" id="139825"/>
    <lineage>
        <taxon>Eukaryota</taxon>
        <taxon>Fungi</taxon>
        <taxon>Dikarya</taxon>
        <taxon>Basidiomycota</taxon>
        <taxon>Agaricomycotina</taxon>
        <taxon>Agaricomycetes</taxon>
        <taxon>Polyporales</taxon>
        <taxon>Sparassidaceae</taxon>
        <taxon>Sparassis</taxon>
    </lineage>
</organism>
<dbReference type="GO" id="GO:0005829">
    <property type="term" value="C:cytosol"/>
    <property type="evidence" value="ECO:0007669"/>
    <property type="project" value="TreeGrafter"/>
</dbReference>
<keyword evidence="7" id="KW-1185">Reference proteome</keyword>
<feature type="region of interest" description="Disordered" evidence="4">
    <location>
        <begin position="147"/>
        <end position="221"/>
    </location>
</feature>
<evidence type="ECO:0000256" key="1">
    <source>
        <dbReference type="ARBA" id="ARBA00022741"/>
    </source>
</evidence>